<name>A0A379WVP6_SALET</name>
<sequence>MDSAGRLRGVLVSRLGLRLVATGVMALSALSFYGLAMTDFSTQQWQAWGLDGAAGI</sequence>
<accession>A0A379WVP6</accession>
<reference evidence="2 3" key="1">
    <citation type="submission" date="2018-06" db="EMBL/GenBank/DDBJ databases">
        <authorList>
            <consortium name="Pathogen Informatics"/>
            <person name="Doyle S."/>
        </authorList>
    </citation>
    <scope>NUCLEOTIDE SEQUENCE [LARGE SCALE GENOMIC DNA]</scope>
    <source>
        <strain evidence="2 3">NCTC8261</strain>
    </source>
</reference>
<evidence type="ECO:0000313" key="2">
    <source>
        <dbReference type="EMBL" id="SUH37436.1"/>
    </source>
</evidence>
<keyword evidence="1" id="KW-0812">Transmembrane</keyword>
<feature type="transmembrane region" description="Helical" evidence="1">
    <location>
        <begin position="15"/>
        <end position="36"/>
    </location>
</feature>
<gene>
    <name evidence="2" type="primary">smvA_3</name>
    <name evidence="2" type="ORF">NCTC8261_03732</name>
</gene>
<proteinExistence type="predicted"/>
<protein>
    <submittedName>
        <fullName evidence="2">Methyl viologen resistance protein SmvA</fullName>
    </submittedName>
</protein>
<dbReference type="AlphaFoldDB" id="A0A379WVP6"/>
<evidence type="ECO:0000313" key="3">
    <source>
        <dbReference type="Proteomes" id="UP000254712"/>
    </source>
</evidence>
<organism evidence="2 3">
    <name type="scientific">Salmonella enterica I</name>
    <dbReference type="NCBI Taxonomy" id="59201"/>
    <lineage>
        <taxon>Bacteria</taxon>
        <taxon>Pseudomonadati</taxon>
        <taxon>Pseudomonadota</taxon>
        <taxon>Gammaproteobacteria</taxon>
        <taxon>Enterobacterales</taxon>
        <taxon>Enterobacteriaceae</taxon>
        <taxon>Salmonella</taxon>
    </lineage>
</organism>
<dbReference type="EMBL" id="UGXT01000002">
    <property type="protein sequence ID" value="SUH37436.1"/>
    <property type="molecule type" value="Genomic_DNA"/>
</dbReference>
<keyword evidence="1" id="KW-0472">Membrane</keyword>
<keyword evidence="1" id="KW-1133">Transmembrane helix</keyword>
<dbReference type="Proteomes" id="UP000254712">
    <property type="component" value="Unassembled WGS sequence"/>
</dbReference>
<evidence type="ECO:0000256" key="1">
    <source>
        <dbReference type="SAM" id="Phobius"/>
    </source>
</evidence>